<dbReference type="EMBL" id="GL385400">
    <property type="protein sequence ID" value="EJT71623.1"/>
    <property type="molecule type" value="Genomic_DNA"/>
</dbReference>
<dbReference type="EnsemblFungi" id="EJT71623">
    <property type="protein sequence ID" value="EJT71623"/>
    <property type="gene ID" value="GGTG_10878"/>
</dbReference>
<dbReference type="RefSeq" id="XP_009227020.1">
    <property type="nucleotide sequence ID" value="XM_009228756.1"/>
</dbReference>
<reference evidence="2" key="2">
    <citation type="submission" date="2010-07" db="EMBL/GenBank/DDBJ databases">
        <authorList>
            <consortium name="The Broad Institute Genome Sequencing Platform"/>
            <consortium name="Broad Institute Genome Sequencing Center for Infectious Disease"/>
            <person name="Ma L.-J."/>
            <person name="Dead R."/>
            <person name="Young S."/>
            <person name="Zeng Q."/>
            <person name="Koehrsen M."/>
            <person name="Alvarado L."/>
            <person name="Berlin A."/>
            <person name="Chapman S.B."/>
            <person name="Chen Z."/>
            <person name="Freedman E."/>
            <person name="Gellesch M."/>
            <person name="Goldberg J."/>
            <person name="Griggs A."/>
            <person name="Gujja S."/>
            <person name="Heilman E.R."/>
            <person name="Heiman D."/>
            <person name="Hepburn T."/>
            <person name="Howarth C."/>
            <person name="Jen D."/>
            <person name="Larson L."/>
            <person name="Mehta T."/>
            <person name="Neiman D."/>
            <person name="Pearson M."/>
            <person name="Roberts A."/>
            <person name="Saif S."/>
            <person name="Shea T."/>
            <person name="Shenoy N."/>
            <person name="Sisk P."/>
            <person name="Stolte C."/>
            <person name="Sykes S."/>
            <person name="Walk T."/>
            <person name="White J."/>
            <person name="Yandava C."/>
            <person name="Haas B."/>
            <person name="Nusbaum C."/>
            <person name="Birren B."/>
        </authorList>
    </citation>
    <scope>NUCLEOTIDE SEQUENCE</scope>
    <source>
        <strain evidence="2">R3-111a-1</strain>
    </source>
</reference>
<dbReference type="GO" id="GO:0044281">
    <property type="term" value="P:small molecule metabolic process"/>
    <property type="evidence" value="ECO:0007669"/>
    <property type="project" value="UniProtKB-ARBA"/>
</dbReference>
<proteinExistence type="predicted"/>
<dbReference type="GeneID" id="20351336"/>
<feature type="compositionally biased region" description="Basic residues" evidence="1">
    <location>
        <begin position="132"/>
        <end position="144"/>
    </location>
</feature>
<reference evidence="3" key="4">
    <citation type="journal article" date="2015" name="G3 (Bethesda)">
        <title>Genome sequences of three phytopathogenic species of the Magnaporthaceae family of fungi.</title>
        <authorList>
            <person name="Okagaki L.H."/>
            <person name="Nunes C.C."/>
            <person name="Sailsbery J."/>
            <person name="Clay B."/>
            <person name="Brown D."/>
            <person name="John T."/>
            <person name="Oh Y."/>
            <person name="Young N."/>
            <person name="Fitzgerald M."/>
            <person name="Haas B.J."/>
            <person name="Zeng Q."/>
            <person name="Young S."/>
            <person name="Adiconis X."/>
            <person name="Fan L."/>
            <person name="Levin J.Z."/>
            <person name="Mitchell T.K."/>
            <person name="Okubara P.A."/>
            <person name="Farman M.L."/>
            <person name="Kohn L.M."/>
            <person name="Birren B."/>
            <person name="Ma L.-J."/>
            <person name="Dean R.A."/>
        </authorList>
    </citation>
    <scope>NUCLEOTIDE SEQUENCE</scope>
    <source>
        <strain evidence="3">R3-111a-1</strain>
    </source>
</reference>
<evidence type="ECO:0000313" key="4">
    <source>
        <dbReference type="Proteomes" id="UP000006039"/>
    </source>
</evidence>
<evidence type="ECO:0000313" key="2">
    <source>
        <dbReference type="EMBL" id="EJT71623.1"/>
    </source>
</evidence>
<keyword evidence="4" id="KW-1185">Reference proteome</keyword>
<reference evidence="2" key="3">
    <citation type="submission" date="2010-09" db="EMBL/GenBank/DDBJ databases">
        <title>Annotation of Gaeumannomyces graminis var. tritici R3-111a-1.</title>
        <authorList>
            <consortium name="The Broad Institute Genome Sequencing Platform"/>
            <person name="Ma L.-J."/>
            <person name="Dead R."/>
            <person name="Young S.K."/>
            <person name="Zeng Q."/>
            <person name="Gargeya S."/>
            <person name="Fitzgerald M."/>
            <person name="Haas B."/>
            <person name="Abouelleil A."/>
            <person name="Alvarado L."/>
            <person name="Arachchi H.M."/>
            <person name="Berlin A."/>
            <person name="Brown A."/>
            <person name="Chapman S.B."/>
            <person name="Chen Z."/>
            <person name="Dunbar C."/>
            <person name="Freedman E."/>
            <person name="Gearin G."/>
            <person name="Gellesch M."/>
            <person name="Goldberg J."/>
            <person name="Griggs A."/>
            <person name="Gujja S."/>
            <person name="Heiman D."/>
            <person name="Howarth C."/>
            <person name="Larson L."/>
            <person name="Lui A."/>
            <person name="MacDonald P.J.P."/>
            <person name="Mehta T."/>
            <person name="Montmayeur A."/>
            <person name="Murphy C."/>
            <person name="Neiman D."/>
            <person name="Pearson M."/>
            <person name="Priest M."/>
            <person name="Roberts A."/>
            <person name="Saif S."/>
            <person name="Shea T."/>
            <person name="Shenoy N."/>
            <person name="Sisk P."/>
            <person name="Stolte C."/>
            <person name="Sykes S."/>
            <person name="Yandava C."/>
            <person name="Wortman J."/>
            <person name="Nusbaum C."/>
            <person name="Birren B."/>
        </authorList>
    </citation>
    <scope>NUCLEOTIDE SEQUENCE</scope>
    <source>
        <strain evidence="2">R3-111a-1</strain>
    </source>
</reference>
<dbReference type="OrthoDB" id="10263753at2759"/>
<dbReference type="AlphaFoldDB" id="J3PBK6"/>
<feature type="region of interest" description="Disordered" evidence="1">
    <location>
        <begin position="119"/>
        <end position="154"/>
    </location>
</feature>
<dbReference type="Gene3D" id="3.20.20.70">
    <property type="entry name" value="Aldolase class I"/>
    <property type="match status" value="1"/>
</dbReference>
<dbReference type="SUPFAM" id="SSF51366">
    <property type="entry name" value="Ribulose-phoshate binding barrel"/>
    <property type="match status" value="1"/>
</dbReference>
<dbReference type="STRING" id="644352.J3PBK6"/>
<reference evidence="4" key="1">
    <citation type="submission" date="2010-07" db="EMBL/GenBank/DDBJ databases">
        <title>The genome sequence of Gaeumannomyces graminis var. tritici strain R3-111a-1.</title>
        <authorList>
            <consortium name="The Broad Institute Genome Sequencing Platform"/>
            <person name="Ma L.-J."/>
            <person name="Dead R."/>
            <person name="Young S."/>
            <person name="Zeng Q."/>
            <person name="Koehrsen M."/>
            <person name="Alvarado L."/>
            <person name="Berlin A."/>
            <person name="Chapman S.B."/>
            <person name="Chen Z."/>
            <person name="Freedman E."/>
            <person name="Gellesch M."/>
            <person name="Goldberg J."/>
            <person name="Griggs A."/>
            <person name="Gujja S."/>
            <person name="Heilman E.R."/>
            <person name="Heiman D."/>
            <person name="Hepburn T."/>
            <person name="Howarth C."/>
            <person name="Jen D."/>
            <person name="Larson L."/>
            <person name="Mehta T."/>
            <person name="Neiman D."/>
            <person name="Pearson M."/>
            <person name="Roberts A."/>
            <person name="Saif S."/>
            <person name="Shea T."/>
            <person name="Shenoy N."/>
            <person name="Sisk P."/>
            <person name="Stolte C."/>
            <person name="Sykes S."/>
            <person name="Walk T."/>
            <person name="White J."/>
            <person name="Yandava C."/>
            <person name="Haas B."/>
            <person name="Nusbaum C."/>
            <person name="Birren B."/>
        </authorList>
    </citation>
    <scope>NUCLEOTIDE SEQUENCE [LARGE SCALE GENOMIC DNA]</scope>
    <source>
        <strain evidence="4">R3-111a-1</strain>
    </source>
</reference>
<feature type="compositionally biased region" description="Polar residues" evidence="1">
    <location>
        <begin position="1"/>
        <end position="10"/>
    </location>
</feature>
<gene>
    <name evidence="3" type="primary">20351336</name>
    <name evidence="2" type="ORF">GGTG_10878</name>
</gene>
<name>J3PBK6_GAET3</name>
<sequence>MNIDSQPRQTGGSSGLRRRSTSFKATDLSPRINLGPLITIFKPHVDVVRNLNKNTGRSLKALSEKHDFLIFQDGRPVDIGNNGLKTWRWSAYTARCAGLARRHPGSMFGSILAGRGGIDAPEATGGRGGSAPKRRAGRHTRTGRARAVPLLEVR</sequence>
<dbReference type="InterPro" id="IPR013785">
    <property type="entry name" value="Aldolase_TIM"/>
</dbReference>
<dbReference type="HOGENOM" id="CLU_1704332_0_0_1"/>
<evidence type="ECO:0000313" key="3">
    <source>
        <dbReference type="EnsemblFungi" id="EJT71623"/>
    </source>
</evidence>
<dbReference type="Proteomes" id="UP000006039">
    <property type="component" value="Unassembled WGS sequence"/>
</dbReference>
<feature type="region of interest" description="Disordered" evidence="1">
    <location>
        <begin position="1"/>
        <end position="22"/>
    </location>
</feature>
<evidence type="ECO:0000256" key="1">
    <source>
        <dbReference type="SAM" id="MobiDB-lite"/>
    </source>
</evidence>
<accession>J3PBK6</accession>
<protein>
    <submittedName>
        <fullName evidence="2 3">Uncharacterized protein</fullName>
    </submittedName>
</protein>
<reference evidence="3" key="5">
    <citation type="submission" date="2018-04" db="UniProtKB">
        <authorList>
            <consortium name="EnsemblFungi"/>
        </authorList>
    </citation>
    <scope>IDENTIFICATION</scope>
    <source>
        <strain evidence="3">R3-111a-1</strain>
    </source>
</reference>
<organism evidence="2">
    <name type="scientific">Gaeumannomyces tritici (strain R3-111a-1)</name>
    <name type="common">Wheat and barley take-all root rot fungus</name>
    <name type="synonym">Gaeumannomyces graminis var. tritici</name>
    <dbReference type="NCBI Taxonomy" id="644352"/>
    <lineage>
        <taxon>Eukaryota</taxon>
        <taxon>Fungi</taxon>
        <taxon>Dikarya</taxon>
        <taxon>Ascomycota</taxon>
        <taxon>Pezizomycotina</taxon>
        <taxon>Sordariomycetes</taxon>
        <taxon>Sordariomycetidae</taxon>
        <taxon>Magnaporthales</taxon>
        <taxon>Magnaporthaceae</taxon>
        <taxon>Gaeumannomyces</taxon>
    </lineage>
</organism>
<dbReference type="InterPro" id="IPR011060">
    <property type="entry name" value="RibuloseP-bd_barrel"/>
</dbReference>
<dbReference type="VEuPathDB" id="FungiDB:GGTG_10878"/>